<name>A0A4X1THG5_PIG</name>
<reference evidence="1" key="2">
    <citation type="submission" date="2025-08" db="UniProtKB">
        <authorList>
            <consortium name="Ensembl"/>
        </authorList>
    </citation>
    <scope>IDENTIFICATION</scope>
</reference>
<evidence type="ECO:0000313" key="2">
    <source>
        <dbReference type="Proteomes" id="UP000314985"/>
    </source>
</evidence>
<dbReference type="SUPFAM" id="SSF47473">
    <property type="entry name" value="EF-hand"/>
    <property type="match status" value="1"/>
</dbReference>
<reference evidence="1 2" key="1">
    <citation type="submission" date="2017-08" db="EMBL/GenBank/DDBJ databases">
        <title>USMARCv1.0.</title>
        <authorList>
            <person name="Hannum G.I."/>
            <person name="Koren S."/>
            <person name="Schroeder S.G."/>
            <person name="Chin S.C."/>
            <person name="Nonneman D.J."/>
            <person name="Becker S.A."/>
            <person name="Rosen B.D."/>
            <person name="Bickhart D.M."/>
            <person name="Putnam N.H."/>
            <person name="Green R.E."/>
            <person name="Tuggle C.K."/>
            <person name="Liu H."/>
            <person name="Rohrer G.A."/>
            <person name="Warr A."/>
            <person name="Hall R."/>
            <person name="Kim K."/>
            <person name="Hume D.A."/>
            <person name="Talbot R."/>
            <person name="Chow W."/>
            <person name="Howe K."/>
            <person name="Schwartz A.S."/>
            <person name="Watson M."/>
            <person name="Archibald A.L."/>
            <person name="Phillippy A.M."/>
            <person name="Smith T.P.L."/>
        </authorList>
    </citation>
    <scope>NUCLEOTIDE SEQUENCE [LARGE SCALE GENOMIC DNA]</scope>
</reference>
<dbReference type="Ensembl" id="ENSSSCT00070018420.1">
    <property type="protein sequence ID" value="ENSSSCP00070015304.1"/>
    <property type="gene ID" value="ENSSSCG00070009509.1"/>
</dbReference>
<evidence type="ECO:0000313" key="1">
    <source>
        <dbReference type="Ensembl" id="ENSSSCP00070015304.1"/>
    </source>
</evidence>
<proteinExistence type="predicted"/>
<dbReference type="AlphaFoldDB" id="A0A4X1THG5"/>
<organism evidence="1 2">
    <name type="scientific">Sus scrofa</name>
    <name type="common">Pig</name>
    <dbReference type="NCBI Taxonomy" id="9823"/>
    <lineage>
        <taxon>Eukaryota</taxon>
        <taxon>Metazoa</taxon>
        <taxon>Chordata</taxon>
        <taxon>Craniata</taxon>
        <taxon>Vertebrata</taxon>
        <taxon>Euteleostomi</taxon>
        <taxon>Mammalia</taxon>
        <taxon>Eutheria</taxon>
        <taxon>Laurasiatheria</taxon>
        <taxon>Artiodactyla</taxon>
        <taxon>Suina</taxon>
        <taxon>Suidae</taxon>
        <taxon>Sus</taxon>
    </lineage>
</organism>
<dbReference type="Proteomes" id="UP000314985">
    <property type="component" value="Chromosome 4"/>
</dbReference>
<protein>
    <submittedName>
        <fullName evidence="1">Uncharacterized protein</fullName>
    </submittedName>
</protein>
<sequence>MSYDFSISYDTCSCDRTNEKCGLLLPTVAGPVNEFVSRGEEVFQKPDHRGDSMVKIVEPQKGLQALGIPVAQDEEIILKSVDVNKHNLWNLGTLMQYLKDNEVKMKLTFKSLDTNNDGSFLLS</sequence>
<dbReference type="InterPro" id="IPR011992">
    <property type="entry name" value="EF-hand-dom_pair"/>
</dbReference>
<accession>A0A4X1THG5</accession>
<dbReference type="Gene3D" id="1.10.238.10">
    <property type="entry name" value="EF-hand"/>
    <property type="match status" value="1"/>
</dbReference>